<reference evidence="7 8" key="1">
    <citation type="submission" date="2017-01" db="EMBL/GenBank/DDBJ databases">
        <authorList>
            <person name="Mah S.A."/>
            <person name="Swanson W.J."/>
            <person name="Moy G.W."/>
            <person name="Vacquier V.D."/>
        </authorList>
    </citation>
    <scope>NUCLEOTIDE SEQUENCE [LARGE SCALE GENOMIC DNA]</scope>
    <source>
        <strain evidence="7 8">GSMNP</strain>
    </source>
</reference>
<dbReference type="EMBL" id="LSSN01004989">
    <property type="protein sequence ID" value="OMJ10479.1"/>
    <property type="molecule type" value="Genomic_DNA"/>
</dbReference>
<dbReference type="PANTHER" id="PTHR21659:SF42">
    <property type="entry name" value="UPF0057 MEMBRANE PROTEIN ZK632.10-RELATED"/>
    <property type="match status" value="1"/>
</dbReference>
<comment type="caution">
    <text evidence="7">The sequence shown here is derived from an EMBL/GenBank/DDBJ whole genome shotgun (WGS) entry which is preliminary data.</text>
</comment>
<dbReference type="GO" id="GO:0016020">
    <property type="term" value="C:membrane"/>
    <property type="evidence" value="ECO:0007669"/>
    <property type="project" value="UniProtKB-SubCell"/>
</dbReference>
<proteinExistence type="inferred from homology"/>
<keyword evidence="4" id="KW-1133">Transmembrane helix</keyword>
<comment type="similarity">
    <text evidence="2">Belongs to the UPF0057 (PMP3) family.</text>
</comment>
<name>A0A1R1X772_9FUNG</name>
<dbReference type="AlphaFoldDB" id="A0A1R1X772"/>
<feature type="compositionally biased region" description="Basic and acidic residues" evidence="6">
    <location>
        <begin position="90"/>
        <end position="103"/>
    </location>
</feature>
<dbReference type="PANTHER" id="PTHR21659">
    <property type="entry name" value="HYDROPHOBIC PROTEIN RCI2 LOW TEMPERATURE AND SALT RESPONSIVE PROTEIN LTI6 -RELATED"/>
    <property type="match status" value="1"/>
</dbReference>
<evidence type="ECO:0000313" key="8">
    <source>
        <dbReference type="Proteomes" id="UP000187283"/>
    </source>
</evidence>
<evidence type="ECO:0000256" key="2">
    <source>
        <dbReference type="ARBA" id="ARBA00009530"/>
    </source>
</evidence>
<keyword evidence="5" id="KW-0472">Membrane</keyword>
<dbReference type="InterPro" id="IPR000612">
    <property type="entry name" value="PMP3"/>
</dbReference>
<dbReference type="OrthoDB" id="2802411at2759"/>
<evidence type="ECO:0000256" key="4">
    <source>
        <dbReference type="ARBA" id="ARBA00022989"/>
    </source>
</evidence>
<keyword evidence="3" id="KW-0812">Transmembrane</keyword>
<dbReference type="STRING" id="133412.A0A1R1X772"/>
<keyword evidence="8" id="KW-1185">Reference proteome</keyword>
<evidence type="ECO:0000313" key="7">
    <source>
        <dbReference type="EMBL" id="OMJ10479.1"/>
    </source>
</evidence>
<evidence type="ECO:0000256" key="6">
    <source>
        <dbReference type="SAM" id="MobiDB-lite"/>
    </source>
</evidence>
<dbReference type="Pfam" id="PF01679">
    <property type="entry name" value="Pmp3"/>
    <property type="match status" value="1"/>
</dbReference>
<feature type="region of interest" description="Disordered" evidence="6">
    <location>
        <begin position="90"/>
        <end position="114"/>
    </location>
</feature>
<evidence type="ECO:0000256" key="3">
    <source>
        <dbReference type="ARBA" id="ARBA00022692"/>
    </source>
</evidence>
<dbReference type="Proteomes" id="UP000187283">
    <property type="component" value="Unassembled WGS sequence"/>
</dbReference>
<protein>
    <submittedName>
        <fullName evidence="7">Plasma membrane proteolipid 3</fullName>
    </submittedName>
</protein>
<gene>
    <name evidence="7" type="ORF">AYI70_g10310</name>
</gene>
<evidence type="ECO:0000256" key="5">
    <source>
        <dbReference type="ARBA" id="ARBA00023136"/>
    </source>
</evidence>
<comment type="subcellular location">
    <subcellularLocation>
        <location evidence="1">Membrane</location>
    </subcellularLocation>
</comment>
<organism evidence="7 8">
    <name type="scientific">Smittium culicis</name>
    <dbReference type="NCBI Taxonomy" id="133412"/>
    <lineage>
        <taxon>Eukaryota</taxon>
        <taxon>Fungi</taxon>
        <taxon>Fungi incertae sedis</taxon>
        <taxon>Zoopagomycota</taxon>
        <taxon>Kickxellomycotina</taxon>
        <taxon>Harpellomycetes</taxon>
        <taxon>Harpellales</taxon>
        <taxon>Legeriomycetaceae</taxon>
        <taxon>Smittium</taxon>
    </lineage>
</organism>
<evidence type="ECO:0000256" key="1">
    <source>
        <dbReference type="ARBA" id="ARBA00004370"/>
    </source>
</evidence>
<accession>A0A1R1X772</accession>
<sequence>MSNCGSRFSSVIFPPLGVLMTRGINADLVINIALTALGYLPGLIHSCYVIDQASIEGYQRCASQNPCTNSPHTIYIINPAQPVSSVVEATRSDQAEPSFDKKVGISPPNYSAIN</sequence>